<keyword evidence="2" id="KW-1185">Reference proteome</keyword>
<gene>
    <name evidence="1" type="ORF">SAE02_61460</name>
</gene>
<dbReference type="EMBL" id="BJYZ01000034">
    <property type="protein sequence ID" value="GEO41998.1"/>
    <property type="molecule type" value="Genomic_DNA"/>
</dbReference>
<evidence type="ECO:0000313" key="2">
    <source>
        <dbReference type="Proteomes" id="UP000321523"/>
    </source>
</evidence>
<dbReference type="AlphaFoldDB" id="A0A512DZT1"/>
<comment type="caution">
    <text evidence="1">The sequence shown here is derived from an EMBL/GenBank/DDBJ whole genome shotgun (WGS) entry which is preliminary data.</text>
</comment>
<organism evidence="1 2">
    <name type="scientific">Skermanella aerolata</name>
    <dbReference type="NCBI Taxonomy" id="393310"/>
    <lineage>
        <taxon>Bacteria</taxon>
        <taxon>Pseudomonadati</taxon>
        <taxon>Pseudomonadota</taxon>
        <taxon>Alphaproteobacteria</taxon>
        <taxon>Rhodospirillales</taxon>
        <taxon>Azospirillaceae</taxon>
        <taxon>Skermanella</taxon>
    </lineage>
</organism>
<evidence type="ECO:0000313" key="1">
    <source>
        <dbReference type="EMBL" id="GEO41998.1"/>
    </source>
</evidence>
<dbReference type="RefSeq" id="WP_044434751.1">
    <property type="nucleotide sequence ID" value="NZ_BJYZ01000034.1"/>
</dbReference>
<name>A0A512DZT1_9PROT</name>
<reference evidence="1 2" key="1">
    <citation type="submission" date="2019-07" db="EMBL/GenBank/DDBJ databases">
        <title>Whole genome shotgun sequence of Skermanella aerolata NBRC 106429.</title>
        <authorList>
            <person name="Hosoyama A."/>
            <person name="Uohara A."/>
            <person name="Ohji S."/>
            <person name="Ichikawa N."/>
        </authorList>
    </citation>
    <scope>NUCLEOTIDE SEQUENCE [LARGE SCALE GENOMIC DNA]</scope>
    <source>
        <strain evidence="1 2">NBRC 106429</strain>
    </source>
</reference>
<accession>A0A512DZT1</accession>
<protein>
    <submittedName>
        <fullName evidence="1">Uncharacterized protein</fullName>
    </submittedName>
</protein>
<dbReference type="Proteomes" id="UP000321523">
    <property type="component" value="Unassembled WGS sequence"/>
</dbReference>
<proteinExistence type="predicted"/>
<sequence length="90" mass="9635">MTSTLLFYGEFPEKTAGLTVWLSDGIKDVPVTLKGSAAGRAPAAGKIAIESGNFPVDPGKSREVEPLRPLPWPPASIDENIFTIIFIIPL</sequence>